<comment type="similarity">
    <text evidence="7">Belongs to the binding-protein-dependent transport system permease family.</text>
</comment>
<dbReference type="NCBIfam" id="TIGR01097">
    <property type="entry name" value="PhnE"/>
    <property type="match status" value="1"/>
</dbReference>
<gene>
    <name evidence="9" type="primary">phnE</name>
    <name evidence="9" type="ORF">FDP22_08785</name>
</gene>
<evidence type="ECO:0000256" key="4">
    <source>
        <dbReference type="ARBA" id="ARBA00022692"/>
    </source>
</evidence>
<keyword evidence="10" id="KW-1185">Reference proteome</keyword>
<keyword evidence="5 7" id="KW-1133">Transmembrane helix</keyword>
<evidence type="ECO:0000256" key="2">
    <source>
        <dbReference type="ARBA" id="ARBA00022448"/>
    </source>
</evidence>
<evidence type="ECO:0000256" key="3">
    <source>
        <dbReference type="ARBA" id="ARBA00022475"/>
    </source>
</evidence>
<organism evidence="9 10">
    <name type="scientific">Paroceanicella profunda</name>
    <dbReference type="NCBI Taxonomy" id="2579971"/>
    <lineage>
        <taxon>Bacteria</taxon>
        <taxon>Pseudomonadati</taxon>
        <taxon>Pseudomonadota</taxon>
        <taxon>Alphaproteobacteria</taxon>
        <taxon>Rhodobacterales</taxon>
        <taxon>Paracoccaceae</taxon>
        <taxon>Paroceanicella</taxon>
    </lineage>
</organism>
<dbReference type="SUPFAM" id="SSF161098">
    <property type="entry name" value="MetI-like"/>
    <property type="match status" value="1"/>
</dbReference>
<feature type="domain" description="ABC transmembrane type-1" evidence="8">
    <location>
        <begin position="110"/>
        <end position="293"/>
    </location>
</feature>
<dbReference type="PROSITE" id="PS50928">
    <property type="entry name" value="ABC_TM1"/>
    <property type="match status" value="1"/>
</dbReference>
<evidence type="ECO:0000256" key="7">
    <source>
        <dbReference type="RuleBase" id="RU363032"/>
    </source>
</evidence>
<comment type="subcellular location">
    <subcellularLocation>
        <location evidence="1 7">Cell membrane</location>
        <topology evidence="1 7">Multi-pass membrane protein</topology>
    </subcellularLocation>
</comment>
<dbReference type="InterPro" id="IPR005769">
    <property type="entry name" value="PhnE/PtxC"/>
</dbReference>
<dbReference type="KEGG" id="ppru:FDP22_08785"/>
<reference evidence="9 10" key="1">
    <citation type="submission" date="2019-06" db="EMBL/GenBank/DDBJ databases">
        <title>Genome sequence of Rhodobacteraceae bacterium D4M1.</title>
        <authorList>
            <person name="Cao J."/>
        </authorList>
    </citation>
    <scope>NUCLEOTIDE SEQUENCE [LARGE SCALE GENOMIC DNA]</scope>
    <source>
        <strain evidence="9 10">D4M1</strain>
    </source>
</reference>
<dbReference type="OrthoDB" id="9808005at2"/>
<dbReference type="AlphaFoldDB" id="A0A5B8FZ34"/>
<dbReference type="CDD" id="cd06261">
    <property type="entry name" value="TM_PBP2"/>
    <property type="match status" value="1"/>
</dbReference>
<accession>A0A5B8FZ34</accession>
<evidence type="ECO:0000313" key="10">
    <source>
        <dbReference type="Proteomes" id="UP000305888"/>
    </source>
</evidence>
<dbReference type="Gene3D" id="1.10.3720.10">
    <property type="entry name" value="MetI-like"/>
    <property type="match status" value="1"/>
</dbReference>
<evidence type="ECO:0000256" key="6">
    <source>
        <dbReference type="ARBA" id="ARBA00023136"/>
    </source>
</evidence>
<evidence type="ECO:0000259" key="8">
    <source>
        <dbReference type="PROSITE" id="PS50928"/>
    </source>
</evidence>
<dbReference type="PANTHER" id="PTHR30043:SF1">
    <property type="entry name" value="ABC TRANSPORT SYSTEM PERMEASE PROTEIN P69"/>
    <property type="match status" value="1"/>
</dbReference>
<dbReference type="GO" id="GO:0005886">
    <property type="term" value="C:plasma membrane"/>
    <property type="evidence" value="ECO:0007669"/>
    <property type="project" value="UniProtKB-SubCell"/>
</dbReference>
<feature type="transmembrane region" description="Helical" evidence="7">
    <location>
        <begin position="114"/>
        <end position="134"/>
    </location>
</feature>
<evidence type="ECO:0000256" key="5">
    <source>
        <dbReference type="ARBA" id="ARBA00022989"/>
    </source>
</evidence>
<dbReference type="Proteomes" id="UP000305888">
    <property type="component" value="Chromosome"/>
</dbReference>
<dbReference type="GO" id="GO:0015416">
    <property type="term" value="F:ABC-type phosphonate transporter activity"/>
    <property type="evidence" value="ECO:0007669"/>
    <property type="project" value="InterPro"/>
</dbReference>
<protein>
    <submittedName>
        <fullName evidence="9">Phosphonate ABC transporter, permease protein PhnE</fullName>
    </submittedName>
</protein>
<evidence type="ECO:0000313" key="9">
    <source>
        <dbReference type="EMBL" id="QDL91862.1"/>
    </source>
</evidence>
<keyword evidence="3" id="KW-1003">Cell membrane</keyword>
<dbReference type="PANTHER" id="PTHR30043">
    <property type="entry name" value="PHOSPHONATES TRANSPORT SYSTEM PERMEASE PROTEIN"/>
    <property type="match status" value="1"/>
</dbReference>
<dbReference type="InterPro" id="IPR000515">
    <property type="entry name" value="MetI-like"/>
</dbReference>
<dbReference type="RefSeq" id="WP_138572085.1">
    <property type="nucleotide sequence ID" value="NZ_CP040818.1"/>
</dbReference>
<dbReference type="InterPro" id="IPR035906">
    <property type="entry name" value="MetI-like_sf"/>
</dbReference>
<sequence>MTLDADAGQPPHRGAAGPLAALAEAYDRSELRRRSYTGILIVLVLAMLVAGFRLAEDANSGSFFGGFSHVLDYPAEILSDAWARGWSFWTIPFTVQHAENGITHTYVHYLLETVNMAVVATLTGFVIGAALSILASRNLVRNRAIVWATRRMLDIARAFPEIVIALFLIFIIGKNPIAAVAAIAFHTIGALGKLYSEVNENADMKAWEGLDAAGASWAQKVWFAILPQVMPNWVSYALLRFEINVRASAIMGFVGAGGLGQQFKTFVDWRYGADIVAIMALLIITIIAIDNLSGMLRRRLIGPGAH</sequence>
<dbReference type="Pfam" id="PF00528">
    <property type="entry name" value="BPD_transp_1"/>
    <property type="match status" value="1"/>
</dbReference>
<name>A0A5B8FZ34_9RHOB</name>
<proteinExistence type="inferred from homology"/>
<keyword evidence="6 7" id="KW-0472">Membrane</keyword>
<feature type="transmembrane region" description="Helical" evidence="7">
    <location>
        <begin position="36"/>
        <end position="55"/>
    </location>
</feature>
<keyword evidence="2 7" id="KW-0813">Transport</keyword>
<keyword evidence="4 7" id="KW-0812">Transmembrane</keyword>
<feature type="transmembrane region" description="Helical" evidence="7">
    <location>
        <begin position="269"/>
        <end position="289"/>
    </location>
</feature>
<evidence type="ECO:0000256" key="1">
    <source>
        <dbReference type="ARBA" id="ARBA00004651"/>
    </source>
</evidence>
<dbReference type="EMBL" id="CP040818">
    <property type="protein sequence ID" value="QDL91862.1"/>
    <property type="molecule type" value="Genomic_DNA"/>
</dbReference>